<dbReference type="Gene3D" id="1.10.10.60">
    <property type="entry name" value="Homeodomain-like"/>
    <property type="match status" value="1"/>
</dbReference>
<dbReference type="InterPro" id="IPR018060">
    <property type="entry name" value="HTH_AraC"/>
</dbReference>
<keyword evidence="6" id="KW-1185">Reference proteome</keyword>
<evidence type="ECO:0000256" key="1">
    <source>
        <dbReference type="ARBA" id="ARBA00023015"/>
    </source>
</evidence>
<dbReference type="Pfam" id="PF20240">
    <property type="entry name" value="DUF6597"/>
    <property type="match status" value="1"/>
</dbReference>
<organism evidence="5 6">
    <name type="scientific">Mycobacterium paragordonae</name>
    <dbReference type="NCBI Taxonomy" id="1389713"/>
    <lineage>
        <taxon>Bacteria</taxon>
        <taxon>Bacillati</taxon>
        <taxon>Actinomycetota</taxon>
        <taxon>Actinomycetes</taxon>
        <taxon>Mycobacteriales</taxon>
        <taxon>Mycobacteriaceae</taxon>
        <taxon>Mycobacterium</taxon>
    </lineage>
</organism>
<evidence type="ECO:0000313" key="6">
    <source>
        <dbReference type="Proteomes" id="UP000465240"/>
    </source>
</evidence>
<protein>
    <submittedName>
        <fullName evidence="5">AraC family transcriptional regulator</fullName>
    </submittedName>
</protein>
<dbReference type="EMBL" id="BLKX01000001">
    <property type="protein sequence ID" value="GFG80226.1"/>
    <property type="molecule type" value="Genomic_DNA"/>
</dbReference>
<comment type="caution">
    <text evidence="5">The sequence shown here is derived from an EMBL/GenBank/DDBJ whole genome shotgun (WGS) entry which is preliminary data.</text>
</comment>
<gene>
    <name evidence="5" type="ORF">MPRG_35020</name>
</gene>
<feature type="domain" description="HTH araC/xylS-type" evidence="4">
    <location>
        <begin position="176"/>
        <end position="273"/>
    </location>
</feature>
<dbReference type="InterPro" id="IPR050204">
    <property type="entry name" value="AraC_XylS_family_regulators"/>
</dbReference>
<keyword evidence="2" id="KW-0238">DNA-binding</keyword>
<dbReference type="Pfam" id="PF12833">
    <property type="entry name" value="HTH_18"/>
    <property type="match status" value="1"/>
</dbReference>
<dbReference type="InterPro" id="IPR046532">
    <property type="entry name" value="DUF6597"/>
</dbReference>
<dbReference type="SMART" id="SM00342">
    <property type="entry name" value="HTH_ARAC"/>
    <property type="match status" value="1"/>
</dbReference>
<name>A0ABQ1C6Y3_9MYCO</name>
<dbReference type="PROSITE" id="PS01124">
    <property type="entry name" value="HTH_ARAC_FAMILY_2"/>
    <property type="match status" value="1"/>
</dbReference>
<dbReference type="Proteomes" id="UP000465240">
    <property type="component" value="Unassembled WGS sequence"/>
</dbReference>
<evidence type="ECO:0000256" key="3">
    <source>
        <dbReference type="ARBA" id="ARBA00023163"/>
    </source>
</evidence>
<dbReference type="PANTHER" id="PTHR46796">
    <property type="entry name" value="HTH-TYPE TRANSCRIPTIONAL ACTIVATOR RHAS-RELATED"/>
    <property type="match status" value="1"/>
</dbReference>
<sequence length="274" mass="29682">MSRDGAHTGLNDRHVHAAQIEHGGHSYQATGLRVCPVGRDRPSRSRPRLGQVSYRELPAPARLRELVECTWVSDSPRRTRVLPDGCMDLIDMDGRVLVAGPDTAAFISDQSCAVATGIRFRPGVLPRLLGIPAAEVRNARVDLELLRPNISGLGLMPLTGRLLQHEASRETAPWRLAVLRHVTERLGSGATVHSVAGEIGWSARNLQRQCVAVYGYGPATLRRILRFRRAVRLLEAGMSAADAATMSGYADQSHLSRQVHELAGVSASQLGCGA</sequence>
<evidence type="ECO:0000313" key="5">
    <source>
        <dbReference type="EMBL" id="GFG80226.1"/>
    </source>
</evidence>
<evidence type="ECO:0000259" key="4">
    <source>
        <dbReference type="PROSITE" id="PS01124"/>
    </source>
</evidence>
<keyword evidence="1" id="KW-0805">Transcription regulation</keyword>
<reference evidence="5 6" key="1">
    <citation type="journal article" date="2019" name="Emerg. Microbes Infect.">
        <title>Comprehensive subspecies identification of 175 nontuberculous mycobacteria species based on 7547 genomic profiles.</title>
        <authorList>
            <person name="Matsumoto Y."/>
            <person name="Kinjo T."/>
            <person name="Motooka D."/>
            <person name="Nabeya D."/>
            <person name="Jung N."/>
            <person name="Uechi K."/>
            <person name="Horii T."/>
            <person name="Iida T."/>
            <person name="Fujita J."/>
            <person name="Nakamura S."/>
        </authorList>
    </citation>
    <scope>NUCLEOTIDE SEQUENCE [LARGE SCALE GENOMIC DNA]</scope>
    <source>
        <strain evidence="5 6">JCM 18565</strain>
    </source>
</reference>
<keyword evidence="3" id="KW-0804">Transcription</keyword>
<proteinExistence type="predicted"/>
<evidence type="ECO:0000256" key="2">
    <source>
        <dbReference type="ARBA" id="ARBA00023125"/>
    </source>
</evidence>
<accession>A0ABQ1C6Y3</accession>
<dbReference type="PANTHER" id="PTHR46796:SF15">
    <property type="entry name" value="BLL1074 PROTEIN"/>
    <property type="match status" value="1"/>
</dbReference>